<dbReference type="EMBL" id="JAURVH010001521">
    <property type="protein sequence ID" value="KAK5923932.1"/>
    <property type="molecule type" value="Genomic_DNA"/>
</dbReference>
<gene>
    <name evidence="1" type="ORF">CgunFtcFv8_000857</name>
</gene>
<proteinExistence type="predicted"/>
<reference evidence="1 2" key="1">
    <citation type="journal article" date="2023" name="Mol. Biol. Evol.">
        <title>Genomics of Secondarily Temperate Adaptation in the Only Non-Antarctic Icefish.</title>
        <authorList>
            <person name="Rivera-Colon A.G."/>
            <person name="Rayamajhi N."/>
            <person name="Minhas B.F."/>
            <person name="Madrigal G."/>
            <person name="Bilyk K.T."/>
            <person name="Yoon V."/>
            <person name="Hune M."/>
            <person name="Gregory S."/>
            <person name="Cheng C.H.C."/>
            <person name="Catchen J.M."/>
        </authorList>
    </citation>
    <scope>NUCLEOTIDE SEQUENCE [LARGE SCALE GENOMIC DNA]</scope>
    <source>
        <tissue evidence="1">White muscle</tissue>
    </source>
</reference>
<dbReference type="Proteomes" id="UP001331515">
    <property type="component" value="Unassembled WGS sequence"/>
</dbReference>
<sequence length="68" mass="8111">MQQIPEEVENAFLNRTIKAFTWMRNISEDDSKVYESMIAVLRCVLEDMRRIAKEQEEMQTMSPTFSYT</sequence>
<keyword evidence="2" id="KW-1185">Reference proteome</keyword>
<dbReference type="AlphaFoldDB" id="A0AAN8HQJ0"/>
<accession>A0AAN8HQJ0</accession>
<protein>
    <submittedName>
        <fullName evidence="1">Uncharacterized protein</fullName>
    </submittedName>
</protein>
<evidence type="ECO:0000313" key="1">
    <source>
        <dbReference type="EMBL" id="KAK5923932.1"/>
    </source>
</evidence>
<evidence type="ECO:0000313" key="2">
    <source>
        <dbReference type="Proteomes" id="UP001331515"/>
    </source>
</evidence>
<name>A0AAN8HQJ0_CHAGU</name>
<comment type="caution">
    <text evidence="1">The sequence shown here is derived from an EMBL/GenBank/DDBJ whole genome shotgun (WGS) entry which is preliminary data.</text>
</comment>
<organism evidence="1 2">
    <name type="scientific">Champsocephalus gunnari</name>
    <name type="common">Mackerel icefish</name>
    <dbReference type="NCBI Taxonomy" id="52237"/>
    <lineage>
        <taxon>Eukaryota</taxon>
        <taxon>Metazoa</taxon>
        <taxon>Chordata</taxon>
        <taxon>Craniata</taxon>
        <taxon>Vertebrata</taxon>
        <taxon>Euteleostomi</taxon>
        <taxon>Actinopterygii</taxon>
        <taxon>Neopterygii</taxon>
        <taxon>Teleostei</taxon>
        <taxon>Neoteleostei</taxon>
        <taxon>Acanthomorphata</taxon>
        <taxon>Eupercaria</taxon>
        <taxon>Perciformes</taxon>
        <taxon>Notothenioidei</taxon>
        <taxon>Channichthyidae</taxon>
        <taxon>Champsocephalus</taxon>
    </lineage>
</organism>